<comment type="caution">
    <text evidence="1">The sequence shown here is derived from an EMBL/GenBank/DDBJ whole genome shotgun (WGS) entry which is preliminary data.</text>
</comment>
<evidence type="ECO:0000313" key="2">
    <source>
        <dbReference type="Proteomes" id="UP001279734"/>
    </source>
</evidence>
<name>A0AAD3XTC6_NEPGR</name>
<organism evidence="1 2">
    <name type="scientific">Nepenthes gracilis</name>
    <name type="common">Slender pitcher plant</name>
    <dbReference type="NCBI Taxonomy" id="150966"/>
    <lineage>
        <taxon>Eukaryota</taxon>
        <taxon>Viridiplantae</taxon>
        <taxon>Streptophyta</taxon>
        <taxon>Embryophyta</taxon>
        <taxon>Tracheophyta</taxon>
        <taxon>Spermatophyta</taxon>
        <taxon>Magnoliopsida</taxon>
        <taxon>eudicotyledons</taxon>
        <taxon>Gunneridae</taxon>
        <taxon>Pentapetalae</taxon>
        <taxon>Caryophyllales</taxon>
        <taxon>Nepenthaceae</taxon>
        <taxon>Nepenthes</taxon>
    </lineage>
</organism>
<evidence type="ECO:0000313" key="1">
    <source>
        <dbReference type="EMBL" id="GMH15570.1"/>
    </source>
</evidence>
<keyword evidence="2" id="KW-1185">Reference proteome</keyword>
<sequence>MLDTALDCSVELLSYFCCYWCLLKISHADVFSLPPLALDAWMLIYWMRSGASGEWEVGLLSFADLGWADGQIWCIGYMLVASSWCSADPGASLPACLPIRCCNWLLHKLLVSGTGTGHEAQFTAAVSLGIAVVNADVDLEMTGHVMWAAVSSSRRNSPKFPLLFLELMTKMLEFCFEAGCRWMWKLVAVGFLLADAALPDG</sequence>
<accession>A0AAD3XTC6</accession>
<proteinExistence type="predicted"/>
<dbReference type="Proteomes" id="UP001279734">
    <property type="component" value="Unassembled WGS sequence"/>
</dbReference>
<gene>
    <name evidence="1" type="ORF">Nepgr_017411</name>
</gene>
<reference evidence="1" key="1">
    <citation type="submission" date="2023-05" db="EMBL/GenBank/DDBJ databases">
        <title>Nepenthes gracilis genome sequencing.</title>
        <authorList>
            <person name="Fukushima K."/>
        </authorList>
    </citation>
    <scope>NUCLEOTIDE SEQUENCE</scope>
    <source>
        <strain evidence="1">SING2019-196</strain>
    </source>
</reference>
<dbReference type="AlphaFoldDB" id="A0AAD3XTC6"/>
<protein>
    <submittedName>
        <fullName evidence="1">Uncharacterized protein</fullName>
    </submittedName>
</protein>
<dbReference type="EMBL" id="BSYO01000015">
    <property type="protein sequence ID" value="GMH15570.1"/>
    <property type="molecule type" value="Genomic_DNA"/>
</dbReference>